<dbReference type="Pfam" id="PF06182">
    <property type="entry name" value="ABC2_membrane_6"/>
    <property type="match status" value="1"/>
</dbReference>
<feature type="transmembrane region" description="Helical" evidence="1">
    <location>
        <begin position="146"/>
        <end position="166"/>
    </location>
</feature>
<protein>
    <submittedName>
        <fullName evidence="2">ABC transporter permease</fullName>
    </submittedName>
</protein>
<evidence type="ECO:0000313" key="3">
    <source>
        <dbReference type="Proteomes" id="UP000314251"/>
    </source>
</evidence>
<feature type="transmembrane region" description="Helical" evidence="1">
    <location>
        <begin position="120"/>
        <end position="140"/>
    </location>
</feature>
<keyword evidence="1" id="KW-0812">Transmembrane</keyword>
<feature type="transmembrane region" description="Helical" evidence="1">
    <location>
        <begin position="212"/>
        <end position="233"/>
    </location>
</feature>
<evidence type="ECO:0000256" key="1">
    <source>
        <dbReference type="SAM" id="Phobius"/>
    </source>
</evidence>
<dbReference type="EMBL" id="VDLY02000027">
    <property type="protein sequence ID" value="KAB8158857.1"/>
    <property type="molecule type" value="Genomic_DNA"/>
</dbReference>
<feature type="transmembrane region" description="Helical" evidence="1">
    <location>
        <begin position="186"/>
        <end position="206"/>
    </location>
</feature>
<accession>A0A5N5ZQS0</accession>
<evidence type="ECO:0000313" key="2">
    <source>
        <dbReference type="EMBL" id="KAB8158857.1"/>
    </source>
</evidence>
<proteinExistence type="predicted"/>
<organism evidence="2 3">
    <name type="scientific">Streptomyces mimosae</name>
    <dbReference type="NCBI Taxonomy" id="2586635"/>
    <lineage>
        <taxon>Bacteria</taxon>
        <taxon>Bacillati</taxon>
        <taxon>Actinomycetota</taxon>
        <taxon>Actinomycetes</taxon>
        <taxon>Kitasatosporales</taxon>
        <taxon>Streptomycetaceae</taxon>
        <taxon>Streptomyces</taxon>
    </lineage>
</organism>
<keyword evidence="1" id="KW-1133">Transmembrane helix</keyword>
<keyword evidence="1" id="KW-0472">Membrane</keyword>
<dbReference type="InterPro" id="IPR010390">
    <property type="entry name" value="ABC-2_transporter-like"/>
</dbReference>
<dbReference type="PANTHER" id="PTHR36833:SF1">
    <property type="entry name" value="INTEGRAL MEMBRANE TRANSPORT PROTEIN"/>
    <property type="match status" value="1"/>
</dbReference>
<dbReference type="AlphaFoldDB" id="A0A5N5ZQS0"/>
<reference evidence="2" key="1">
    <citation type="submission" date="2019-10" db="EMBL/GenBank/DDBJ databases">
        <title>Nonomuraea sp. nov., isolated from Phyllanthus amarus.</title>
        <authorList>
            <person name="Klykleung N."/>
            <person name="Tanasupawat S."/>
        </authorList>
    </citation>
    <scope>NUCLEOTIDE SEQUENCE [LARGE SCALE GENOMIC DNA]</scope>
    <source>
        <strain evidence="2">3MP-10</strain>
    </source>
</reference>
<keyword evidence="3" id="KW-1185">Reference proteome</keyword>
<dbReference type="OrthoDB" id="9788195at2"/>
<comment type="caution">
    <text evidence="2">The sequence shown here is derived from an EMBL/GenBank/DDBJ whole genome shotgun (WGS) entry which is preliminary data.</text>
</comment>
<feature type="transmembrane region" description="Helical" evidence="1">
    <location>
        <begin position="12"/>
        <end position="33"/>
    </location>
</feature>
<feature type="transmembrane region" description="Helical" evidence="1">
    <location>
        <begin position="39"/>
        <end position="62"/>
    </location>
</feature>
<name>A0A5N5ZQS0_9ACTN</name>
<dbReference type="Proteomes" id="UP000314251">
    <property type="component" value="Unassembled WGS sequence"/>
</dbReference>
<dbReference type="PANTHER" id="PTHR36833">
    <property type="entry name" value="SLR0610 PROTEIN-RELATED"/>
    <property type="match status" value="1"/>
</dbReference>
<gene>
    <name evidence="2" type="ORF">FH607_028915</name>
</gene>
<sequence length="245" mass="26020">MLVHESDFWVMVLATVLAQLVNLVFLASVFARVPTLNGWSFWAVLALFGIIALSEGIASLLFEGTWRLAANVNLGSLDYMVVRPFPVPLQVTSQALGINGLTNVVNGGLMLGVALARGDVGWSVWHVPLAAVVLASAVAVRVAINLAANAVAFWLTSPTSMFAVAVHQAGDLAKFPLSVYPAGLRLALGVLLPFAFVGTFPMGFVLAVGDHAWLGLLTPLVAVYCWAVALFVFRLGLRRYESAGS</sequence>